<comment type="caution">
    <text evidence="6">The sequence shown here is derived from an EMBL/GenBank/DDBJ whole genome shotgun (WGS) entry which is preliminary data.</text>
</comment>
<evidence type="ECO:0000256" key="3">
    <source>
        <dbReference type="ARBA" id="ARBA00023125"/>
    </source>
</evidence>
<dbReference type="PANTHER" id="PTHR30346">
    <property type="entry name" value="TRANSCRIPTIONAL DUAL REGULATOR HCAR-RELATED"/>
    <property type="match status" value="1"/>
</dbReference>
<dbReference type="InterPro" id="IPR036388">
    <property type="entry name" value="WH-like_DNA-bd_sf"/>
</dbReference>
<dbReference type="Gene3D" id="1.10.10.10">
    <property type="entry name" value="Winged helix-like DNA-binding domain superfamily/Winged helix DNA-binding domain"/>
    <property type="match status" value="1"/>
</dbReference>
<reference evidence="7" key="1">
    <citation type="journal article" date="2019" name="Int. J. Syst. Evol. Microbiol.">
        <title>The Global Catalogue of Microorganisms (GCM) 10K type strain sequencing project: providing services to taxonomists for standard genome sequencing and annotation.</title>
        <authorList>
            <consortium name="The Broad Institute Genomics Platform"/>
            <consortium name="The Broad Institute Genome Sequencing Center for Infectious Disease"/>
            <person name="Wu L."/>
            <person name="Ma J."/>
        </authorList>
    </citation>
    <scope>NUCLEOTIDE SEQUENCE [LARGE SCALE GENOMIC DNA]</scope>
    <source>
        <strain evidence="7">CCUG 43117</strain>
    </source>
</reference>
<dbReference type="PANTHER" id="PTHR30346:SF28">
    <property type="entry name" value="HTH-TYPE TRANSCRIPTIONAL REGULATOR CYNR"/>
    <property type="match status" value="1"/>
</dbReference>
<dbReference type="EMBL" id="JBHSLU010000104">
    <property type="protein sequence ID" value="MFC5508622.1"/>
    <property type="molecule type" value="Genomic_DNA"/>
</dbReference>
<proteinExistence type="inferred from homology"/>
<dbReference type="Pfam" id="PF03466">
    <property type="entry name" value="LysR_substrate"/>
    <property type="match status" value="1"/>
</dbReference>
<dbReference type="SUPFAM" id="SSF53850">
    <property type="entry name" value="Periplasmic binding protein-like II"/>
    <property type="match status" value="1"/>
</dbReference>
<feature type="domain" description="HTH lysR-type" evidence="5">
    <location>
        <begin position="4"/>
        <end position="61"/>
    </location>
</feature>
<evidence type="ECO:0000259" key="5">
    <source>
        <dbReference type="PROSITE" id="PS50931"/>
    </source>
</evidence>
<dbReference type="InterPro" id="IPR000847">
    <property type="entry name" value="LysR_HTH_N"/>
</dbReference>
<evidence type="ECO:0000256" key="2">
    <source>
        <dbReference type="ARBA" id="ARBA00023015"/>
    </source>
</evidence>
<sequence length="301" mass="33285">MPFLPLAKIQTFLALAETLNFRRTAERLGVAQPSLSRSIAQLEDQLGFRLLERSTRRVSLTEAGEALHREGEIAISSLARACEHAKRIASGAAGKITVGYTTFAANGSMSDIIIEFRTRYPDIEVNLRLMASPEQWEGFTNRSLDFGFILSNACNPPLAAVAVSSERMILVAPLRHPWSGRKSVTLREVTQTRVVAGTAQRWKGFRPLLDTLFARRNLTLHVSEEADDLPVLLQLVRSGFGCTILDASFISTLPSGVQTFEIEDADVRVDVSLAWREDNLSVAAKRFLEVARAYGCAKPIR</sequence>
<organism evidence="6 7">
    <name type="scientific">Bosea massiliensis</name>
    <dbReference type="NCBI Taxonomy" id="151419"/>
    <lineage>
        <taxon>Bacteria</taxon>
        <taxon>Pseudomonadati</taxon>
        <taxon>Pseudomonadota</taxon>
        <taxon>Alphaproteobacteria</taxon>
        <taxon>Hyphomicrobiales</taxon>
        <taxon>Boseaceae</taxon>
        <taxon>Bosea</taxon>
    </lineage>
</organism>
<dbReference type="CDD" id="cd08414">
    <property type="entry name" value="PBP2_LTTR_aromatics_like"/>
    <property type="match status" value="1"/>
</dbReference>
<accession>A0ABW0P9Y9</accession>
<keyword evidence="7" id="KW-1185">Reference proteome</keyword>
<dbReference type="InterPro" id="IPR005119">
    <property type="entry name" value="LysR_subst-bd"/>
</dbReference>
<dbReference type="Pfam" id="PF00126">
    <property type="entry name" value="HTH_1"/>
    <property type="match status" value="1"/>
</dbReference>
<keyword evidence="2" id="KW-0805">Transcription regulation</keyword>
<evidence type="ECO:0000313" key="6">
    <source>
        <dbReference type="EMBL" id="MFC5508622.1"/>
    </source>
</evidence>
<evidence type="ECO:0000313" key="7">
    <source>
        <dbReference type="Proteomes" id="UP001596060"/>
    </source>
</evidence>
<keyword evidence="3" id="KW-0238">DNA-binding</keyword>
<dbReference type="SUPFAM" id="SSF46785">
    <property type="entry name" value="Winged helix' DNA-binding domain"/>
    <property type="match status" value="1"/>
</dbReference>
<comment type="similarity">
    <text evidence="1">Belongs to the LysR transcriptional regulatory family.</text>
</comment>
<dbReference type="PRINTS" id="PR00039">
    <property type="entry name" value="HTHLYSR"/>
</dbReference>
<keyword evidence="4" id="KW-0804">Transcription</keyword>
<dbReference type="Gene3D" id="3.40.190.10">
    <property type="entry name" value="Periplasmic binding protein-like II"/>
    <property type="match status" value="2"/>
</dbReference>
<gene>
    <name evidence="6" type="ORF">ACFPN9_25625</name>
</gene>
<evidence type="ECO:0000256" key="1">
    <source>
        <dbReference type="ARBA" id="ARBA00009437"/>
    </source>
</evidence>
<dbReference type="PROSITE" id="PS50931">
    <property type="entry name" value="HTH_LYSR"/>
    <property type="match status" value="1"/>
</dbReference>
<dbReference type="InterPro" id="IPR036390">
    <property type="entry name" value="WH_DNA-bd_sf"/>
</dbReference>
<dbReference type="RefSeq" id="WP_377817849.1">
    <property type="nucleotide sequence ID" value="NZ_JBHSLU010000104.1"/>
</dbReference>
<name>A0ABW0P9Y9_9HYPH</name>
<evidence type="ECO:0000256" key="4">
    <source>
        <dbReference type="ARBA" id="ARBA00023163"/>
    </source>
</evidence>
<dbReference type="Proteomes" id="UP001596060">
    <property type="component" value="Unassembled WGS sequence"/>
</dbReference>
<protein>
    <submittedName>
        <fullName evidence="6">LysR family transcriptional regulator</fullName>
    </submittedName>
</protein>